<protein>
    <recommendedName>
        <fullName evidence="1">CxC5 like cysteine cluster associated with KDZ domain-containing protein</fullName>
    </recommendedName>
</protein>
<evidence type="ECO:0000259" key="1">
    <source>
        <dbReference type="Pfam" id="PF18718"/>
    </source>
</evidence>
<feature type="domain" description="CxC5 like cysteine cluster associated with KDZ" evidence="1">
    <location>
        <begin position="83"/>
        <end position="147"/>
    </location>
</feature>
<dbReference type="Pfam" id="PF18718">
    <property type="entry name" value="CxC5"/>
    <property type="match status" value="1"/>
</dbReference>
<dbReference type="InterPro" id="IPR041539">
    <property type="entry name" value="CxC5"/>
</dbReference>
<gene>
    <name evidence="2" type="ORF">DFH07DRAFT_968134</name>
</gene>
<organism evidence="2 3">
    <name type="scientific">Mycena maculata</name>
    <dbReference type="NCBI Taxonomy" id="230809"/>
    <lineage>
        <taxon>Eukaryota</taxon>
        <taxon>Fungi</taxon>
        <taxon>Dikarya</taxon>
        <taxon>Basidiomycota</taxon>
        <taxon>Agaricomycotina</taxon>
        <taxon>Agaricomycetes</taxon>
        <taxon>Agaricomycetidae</taxon>
        <taxon>Agaricales</taxon>
        <taxon>Marasmiineae</taxon>
        <taxon>Mycenaceae</taxon>
        <taxon>Mycena</taxon>
    </lineage>
</organism>
<dbReference type="Proteomes" id="UP001215280">
    <property type="component" value="Unassembled WGS sequence"/>
</dbReference>
<reference evidence="2" key="1">
    <citation type="submission" date="2023-03" db="EMBL/GenBank/DDBJ databases">
        <title>Massive genome expansion in bonnet fungi (Mycena s.s.) driven by repeated elements and novel gene families across ecological guilds.</title>
        <authorList>
            <consortium name="Lawrence Berkeley National Laboratory"/>
            <person name="Harder C.B."/>
            <person name="Miyauchi S."/>
            <person name="Viragh M."/>
            <person name="Kuo A."/>
            <person name="Thoen E."/>
            <person name="Andreopoulos B."/>
            <person name="Lu D."/>
            <person name="Skrede I."/>
            <person name="Drula E."/>
            <person name="Henrissat B."/>
            <person name="Morin E."/>
            <person name="Kohler A."/>
            <person name="Barry K."/>
            <person name="LaButti K."/>
            <person name="Morin E."/>
            <person name="Salamov A."/>
            <person name="Lipzen A."/>
            <person name="Mereny Z."/>
            <person name="Hegedus B."/>
            <person name="Baldrian P."/>
            <person name="Stursova M."/>
            <person name="Weitz H."/>
            <person name="Taylor A."/>
            <person name="Grigoriev I.V."/>
            <person name="Nagy L.G."/>
            <person name="Martin F."/>
            <person name="Kauserud H."/>
        </authorList>
    </citation>
    <scope>NUCLEOTIDE SEQUENCE</scope>
    <source>
        <strain evidence="2">CBHHK188m</strain>
    </source>
</reference>
<comment type="caution">
    <text evidence="2">The sequence shown here is derived from an EMBL/GenBank/DDBJ whole genome shotgun (WGS) entry which is preliminary data.</text>
</comment>
<keyword evidence="3" id="KW-1185">Reference proteome</keyword>
<evidence type="ECO:0000313" key="3">
    <source>
        <dbReference type="Proteomes" id="UP001215280"/>
    </source>
</evidence>
<accession>A0AAD7MU40</accession>
<dbReference type="EMBL" id="JARJLG010000170">
    <property type="protein sequence ID" value="KAJ7733056.1"/>
    <property type="molecule type" value="Genomic_DNA"/>
</dbReference>
<sequence>MSLVDAPPGTTSMTPTTLKTLSFKQTLCFTCLLSNLKNDIILVQPSRILTTKTFLAAALDLPSEALSKEDEGLFRTHGWKVASLTIYPPSHHCTNPVCGRKLPMKRAKAHQVVVHTLSSRVMPAWSIQLYCPDCNTTYHPDYSVQKADALIMVESLAMWISLMLVAWFSATNCSRSYDMALPGQEEHDFAAGGWQFGCLLTMDHVWDAFIILTFLDYNERKGTCLQVPQTGDQRSRFKDAMAARNAEVILEGKEGVVDHCCDKCMQRDWMDADGVISDIQAILCDDVAMGHVRFQTLYCTMALDNNLHRFCAAHRGLDKEISEEDIEWFELDEQGHVHVQHHTNPGSVGVTEEPECEASKDETGNRRYKALFGRCCTHNEQLLVWPCGVIFAWATFYHAEAVSNVLLFVQKAFSVPGAYQPEHFIYDTNCDAKQQVDAHPEIWSWWKDVSMTVDVFHFLNKHAVGHTFCQEHCNLASCPELSNPNKTWYFNTSIAEQMNIWFSGYHSMCWEMLPVKYNFFLDEMICLRNQVTLSKLAADGDDPRRCVART</sequence>
<dbReference type="AlphaFoldDB" id="A0AAD7MU40"/>
<name>A0AAD7MU40_9AGAR</name>
<proteinExistence type="predicted"/>
<evidence type="ECO:0000313" key="2">
    <source>
        <dbReference type="EMBL" id="KAJ7733056.1"/>
    </source>
</evidence>